<dbReference type="RefSeq" id="WP_023655857.1">
    <property type="nucleotide sequence ID" value="NZ_CAHS01000016.1"/>
</dbReference>
<dbReference type="GO" id="GO:0003677">
    <property type="term" value="F:DNA binding"/>
    <property type="evidence" value="ECO:0007669"/>
    <property type="project" value="UniProtKB-KW"/>
</dbReference>
<dbReference type="Gene3D" id="1.10.274.110">
    <property type="match status" value="1"/>
</dbReference>
<accession>V5ZAM7</accession>
<dbReference type="GO" id="GO:0006355">
    <property type="term" value="P:regulation of DNA-templated transcription"/>
    <property type="evidence" value="ECO:0007669"/>
    <property type="project" value="InterPro"/>
</dbReference>
<dbReference type="HAMAP" id="MF_04158">
    <property type="entry name" value="Antitermination_lambda"/>
    <property type="match status" value="1"/>
</dbReference>
<keyword evidence="5" id="KW-1185">Reference proteome</keyword>
<keyword evidence="2" id="KW-0238">DNA-binding</keyword>
<keyword evidence="1" id="KW-0805">Transcription regulation</keyword>
<gene>
    <name evidence="4" type="primary">ydfT</name>
    <name evidence="4" type="ORF">EPIR_2719</name>
</gene>
<evidence type="ECO:0000256" key="3">
    <source>
        <dbReference type="ARBA" id="ARBA00023163"/>
    </source>
</evidence>
<dbReference type="EMBL" id="CAHS01000016">
    <property type="protein sequence ID" value="CCG88082.1"/>
    <property type="molecule type" value="Genomic_DNA"/>
</dbReference>
<dbReference type="OrthoDB" id="6572202at2"/>
<dbReference type="AlphaFoldDB" id="V5ZAM7"/>
<dbReference type="InterPro" id="IPR038500">
    <property type="entry name" value="Antitermination_sf"/>
</dbReference>
<evidence type="ECO:0000256" key="1">
    <source>
        <dbReference type="ARBA" id="ARBA00023015"/>
    </source>
</evidence>
<name>V5ZAM7_9GAMM</name>
<comment type="caution">
    <text evidence="4">The sequence shown here is derived from an EMBL/GenBank/DDBJ whole genome shotgun (WGS) entry which is preliminary data.</text>
</comment>
<proteinExistence type="inferred from homology"/>
<dbReference type="InterPro" id="IPR003222">
    <property type="entry name" value="Antitermntn"/>
</dbReference>
<protein>
    <submittedName>
        <fullName evidence="4">Antitermination protein</fullName>
    </submittedName>
</protein>
<evidence type="ECO:0000256" key="2">
    <source>
        <dbReference type="ARBA" id="ARBA00023125"/>
    </source>
</evidence>
<organism evidence="4 5">
    <name type="scientific">Erwinia piriflorinigrans CFBP 5888</name>
    <dbReference type="NCBI Taxonomy" id="1161919"/>
    <lineage>
        <taxon>Bacteria</taxon>
        <taxon>Pseudomonadati</taxon>
        <taxon>Pseudomonadota</taxon>
        <taxon>Gammaproteobacteria</taxon>
        <taxon>Enterobacterales</taxon>
        <taxon>Erwiniaceae</taxon>
        <taxon>Erwinia</taxon>
    </lineage>
</organism>
<reference evidence="4 5" key="1">
    <citation type="journal article" date="2013" name="Syst. Appl. Microbiol.">
        <title>Phylogenetic position and virulence apparatus of the pear flower necrosis pathogen Erwinia piriflorinigrans CFBP 5888T as assessed by comparative genomics.</title>
        <authorList>
            <person name="Smits T.H."/>
            <person name="Rezzonico F."/>
            <person name="Lopez M.M."/>
            <person name="Blom J."/>
            <person name="Goesmann A."/>
            <person name="Frey J.E."/>
            <person name="Duffy B."/>
        </authorList>
    </citation>
    <scope>NUCLEOTIDE SEQUENCE [LARGE SCALE GENOMIC DNA]</scope>
    <source>
        <strain evidence="5">CFBP5888</strain>
    </source>
</reference>
<dbReference type="Pfam" id="PF03589">
    <property type="entry name" value="Antiterm"/>
    <property type="match status" value="2"/>
</dbReference>
<evidence type="ECO:0000313" key="4">
    <source>
        <dbReference type="EMBL" id="CCG88082.1"/>
    </source>
</evidence>
<keyword evidence="3" id="KW-0804">Transcription</keyword>
<dbReference type="STRING" id="1161919.EPIR_2719"/>
<evidence type="ECO:0000313" key="5">
    <source>
        <dbReference type="Proteomes" id="UP000018217"/>
    </source>
</evidence>
<sequence length="254" mass="27280">MKIEKALNYFNPKGQAIIDGACSTSTERLSPADVMAALAICQARTRLGVNVWLGKTGMSQQASEEVINQLTCYASKTASPLLTKAAGRKVAQCMRILAIFAWQDYSRSAADRSPCGVCLGHRVNIPEFVVNLTSGNAVSHATGRKSQQGGKGCTNCHGRGTVSIRCRCNGSGRVSDIAVSKRQGASVDKVCGYCGGRGFRPVPSAQVFRAIQRLVPGLTQSSWSRNWKPHYQRLIAKCDVEAGLAAAEFRRITA</sequence>
<dbReference type="Proteomes" id="UP000018217">
    <property type="component" value="Unassembled WGS sequence"/>
</dbReference>